<keyword evidence="3 6" id="KW-0812">Transmembrane</keyword>
<dbReference type="OrthoDB" id="9814843at2"/>
<dbReference type="HOGENOM" id="CLU_067538_0_0_5"/>
<accession>H6SJE4</accession>
<evidence type="ECO:0000259" key="7">
    <source>
        <dbReference type="Pfam" id="PF02687"/>
    </source>
</evidence>
<dbReference type="eggNOG" id="COG2177">
    <property type="taxonomic scope" value="Bacteria"/>
</dbReference>
<dbReference type="Proteomes" id="UP000033220">
    <property type="component" value="Chromosome DSM 122"/>
</dbReference>
<dbReference type="KEGG" id="rpm:RSPPHO_01483"/>
<keyword evidence="5 6" id="KW-0472">Membrane</keyword>
<dbReference type="GO" id="GO:0032153">
    <property type="term" value="C:cell division site"/>
    <property type="evidence" value="ECO:0007669"/>
    <property type="project" value="TreeGrafter"/>
</dbReference>
<dbReference type="GO" id="GO:0005886">
    <property type="term" value="C:plasma membrane"/>
    <property type="evidence" value="ECO:0007669"/>
    <property type="project" value="UniProtKB-SubCell"/>
</dbReference>
<organism evidence="8 9">
    <name type="scientific">Pararhodospirillum photometricum DSM 122</name>
    <dbReference type="NCBI Taxonomy" id="1150469"/>
    <lineage>
        <taxon>Bacteria</taxon>
        <taxon>Pseudomonadati</taxon>
        <taxon>Pseudomonadota</taxon>
        <taxon>Alphaproteobacteria</taxon>
        <taxon>Rhodospirillales</taxon>
        <taxon>Rhodospirillaceae</taxon>
        <taxon>Pararhodospirillum</taxon>
    </lineage>
</organism>
<feature type="transmembrane region" description="Helical" evidence="6">
    <location>
        <begin position="265"/>
        <end position="290"/>
    </location>
</feature>
<evidence type="ECO:0000313" key="8">
    <source>
        <dbReference type="EMBL" id="CCG08109.1"/>
    </source>
</evidence>
<dbReference type="STRING" id="1150469.RSPPHO_01483"/>
<evidence type="ECO:0000256" key="3">
    <source>
        <dbReference type="ARBA" id="ARBA00022692"/>
    </source>
</evidence>
<proteinExistence type="predicted"/>
<evidence type="ECO:0000256" key="6">
    <source>
        <dbReference type="SAM" id="Phobius"/>
    </source>
</evidence>
<dbReference type="InterPro" id="IPR003838">
    <property type="entry name" value="ABC3_permease_C"/>
</dbReference>
<sequence>MRLPRADLPVAEDGTGHFLTVMVAVMVFLAALAMAGTFSVHRVVDRWNHDVSGTLTVQVMPAEGALEESKARTDADVAKVIDVLRVEPGVIRAEALSEERLKALMEPWLGSPDMVMDLPLPRLIDVTLNDRLPVDLDGLANRLKQMVPGVTLDDHRLWLAKLVDLAEGLATLAWVVLGLVTGATSVAVVQVTRSSLATHRPVIEVLHLIGAHDDYIAKQFALRALVLGLMGGMVGLMLALPAIVGIGYLARNIEGGFVPEVSLSALHWLCVAALPGMAGGVAMLTTRLTVLRALSRML</sequence>
<gene>
    <name evidence="8" type="ORF">RSPPHO_01483</name>
</gene>
<evidence type="ECO:0000256" key="4">
    <source>
        <dbReference type="ARBA" id="ARBA00022989"/>
    </source>
</evidence>
<comment type="subcellular location">
    <subcellularLocation>
        <location evidence="1">Cell membrane</location>
        <topology evidence="1">Multi-pass membrane protein</topology>
    </subcellularLocation>
</comment>
<feature type="transmembrane region" description="Helical" evidence="6">
    <location>
        <begin position="224"/>
        <end position="250"/>
    </location>
</feature>
<feature type="transmembrane region" description="Helical" evidence="6">
    <location>
        <begin position="20"/>
        <end position="40"/>
    </location>
</feature>
<dbReference type="EMBL" id="HE663493">
    <property type="protein sequence ID" value="CCG08109.1"/>
    <property type="molecule type" value="Genomic_DNA"/>
</dbReference>
<reference evidence="8 9" key="1">
    <citation type="submission" date="2012-02" db="EMBL/GenBank/DDBJ databases">
        <title>Shotgun genome sequence of Phaeospirillum photometricum DSM 122.</title>
        <authorList>
            <person name="Duquesne K."/>
            <person name="Sturgis J."/>
        </authorList>
    </citation>
    <scope>NUCLEOTIDE SEQUENCE [LARGE SCALE GENOMIC DNA]</scope>
    <source>
        <strain evidence="9">DSM122</strain>
    </source>
</reference>
<dbReference type="Pfam" id="PF02687">
    <property type="entry name" value="FtsX"/>
    <property type="match status" value="1"/>
</dbReference>
<dbReference type="RefSeq" id="WP_014414748.1">
    <property type="nucleotide sequence ID" value="NC_017059.1"/>
</dbReference>
<evidence type="ECO:0000313" key="9">
    <source>
        <dbReference type="Proteomes" id="UP000033220"/>
    </source>
</evidence>
<dbReference type="InterPro" id="IPR004513">
    <property type="entry name" value="FtsX"/>
</dbReference>
<dbReference type="PANTHER" id="PTHR47755">
    <property type="entry name" value="CELL DIVISION PROTEIN FTSX"/>
    <property type="match status" value="1"/>
</dbReference>
<keyword evidence="4 6" id="KW-1133">Transmembrane helix</keyword>
<keyword evidence="9" id="KW-1185">Reference proteome</keyword>
<protein>
    <recommendedName>
        <fullName evidence="7">ABC3 transporter permease C-terminal domain-containing protein</fullName>
    </recommendedName>
</protein>
<dbReference type="PATRIC" id="fig|1150469.3.peg.1672"/>
<dbReference type="GO" id="GO:0051301">
    <property type="term" value="P:cell division"/>
    <property type="evidence" value="ECO:0007669"/>
    <property type="project" value="InterPro"/>
</dbReference>
<dbReference type="PANTHER" id="PTHR47755:SF1">
    <property type="entry name" value="CELL DIVISION PROTEIN FTSX"/>
    <property type="match status" value="1"/>
</dbReference>
<evidence type="ECO:0000256" key="1">
    <source>
        <dbReference type="ARBA" id="ARBA00004651"/>
    </source>
</evidence>
<evidence type="ECO:0000256" key="5">
    <source>
        <dbReference type="ARBA" id="ARBA00023136"/>
    </source>
</evidence>
<name>H6SJE4_PARPM</name>
<dbReference type="AlphaFoldDB" id="H6SJE4"/>
<evidence type="ECO:0000256" key="2">
    <source>
        <dbReference type="ARBA" id="ARBA00022475"/>
    </source>
</evidence>
<feature type="domain" description="ABC3 transporter permease C-terminal" evidence="7">
    <location>
        <begin position="175"/>
        <end position="294"/>
    </location>
</feature>
<keyword evidence="2" id="KW-1003">Cell membrane</keyword>